<evidence type="ECO:0000256" key="1">
    <source>
        <dbReference type="SAM" id="MobiDB-lite"/>
    </source>
</evidence>
<proteinExistence type="predicted"/>
<protein>
    <submittedName>
        <fullName evidence="2">Uncharacterized protein</fullName>
    </submittedName>
</protein>
<evidence type="ECO:0000313" key="2">
    <source>
        <dbReference type="EMBL" id="CAE7693429.1"/>
    </source>
</evidence>
<sequence length="287" mass="30640">MPRILLVVVQLAFAMKKDHVTTDEEKGSSPAPLLAAALHSIQLSEVAPVRELSFMQVSLEVQSRSPRSHGAPAVDFSKTLTDATDAALEAAQDAGKSAVHLSEVASEAAHAAAQIAVTLQSRDAEAWPSNATAVQATPTLGESLATKLSEEYAASASAIHQPRAKNNSNTAPAVASDASHRPVVRSGEAINRTSQMRDLGAFLRCLEEAMCTKYVLLRVGFLLLGCVILHVMRCGLPVMGVQGTSVCKQALKSQVKRFNMAHERYDPTLSAGHPDLYELQRSLLPVL</sequence>
<dbReference type="OrthoDB" id="439415at2759"/>
<name>A0A812WMD2_9DINO</name>
<evidence type="ECO:0000313" key="3">
    <source>
        <dbReference type="Proteomes" id="UP000601435"/>
    </source>
</evidence>
<dbReference type="Proteomes" id="UP000601435">
    <property type="component" value="Unassembled WGS sequence"/>
</dbReference>
<feature type="region of interest" description="Disordered" evidence="1">
    <location>
        <begin position="157"/>
        <end position="178"/>
    </location>
</feature>
<dbReference type="EMBL" id="CAJNJA010034474">
    <property type="protein sequence ID" value="CAE7693429.1"/>
    <property type="molecule type" value="Genomic_DNA"/>
</dbReference>
<accession>A0A812WMD2</accession>
<comment type="caution">
    <text evidence="2">The sequence shown here is derived from an EMBL/GenBank/DDBJ whole genome shotgun (WGS) entry which is preliminary data.</text>
</comment>
<organism evidence="2 3">
    <name type="scientific">Symbiodinium necroappetens</name>
    <dbReference type="NCBI Taxonomy" id="1628268"/>
    <lineage>
        <taxon>Eukaryota</taxon>
        <taxon>Sar</taxon>
        <taxon>Alveolata</taxon>
        <taxon>Dinophyceae</taxon>
        <taxon>Suessiales</taxon>
        <taxon>Symbiodiniaceae</taxon>
        <taxon>Symbiodinium</taxon>
    </lineage>
</organism>
<dbReference type="AlphaFoldDB" id="A0A812WMD2"/>
<reference evidence="2" key="1">
    <citation type="submission" date="2021-02" db="EMBL/GenBank/DDBJ databases">
        <authorList>
            <person name="Dougan E. K."/>
            <person name="Rhodes N."/>
            <person name="Thang M."/>
            <person name="Chan C."/>
        </authorList>
    </citation>
    <scope>NUCLEOTIDE SEQUENCE</scope>
</reference>
<keyword evidence="3" id="KW-1185">Reference proteome</keyword>
<gene>
    <name evidence="2" type="ORF">SNEC2469_LOCUS19976</name>
</gene>